<protein>
    <submittedName>
        <fullName evidence="1">Uncharacterized protein</fullName>
    </submittedName>
</protein>
<accession>A0A2M7X3Z9</accession>
<evidence type="ECO:0000313" key="2">
    <source>
        <dbReference type="Proteomes" id="UP000230683"/>
    </source>
</evidence>
<proteinExistence type="predicted"/>
<organism evidence="1 2">
    <name type="scientific">candidate division WWE3 bacterium CG_4_9_14_3_um_filter_34_6</name>
    <dbReference type="NCBI Taxonomy" id="1975079"/>
    <lineage>
        <taxon>Bacteria</taxon>
        <taxon>Katanobacteria</taxon>
    </lineage>
</organism>
<dbReference type="EMBL" id="PFWY01000066">
    <property type="protein sequence ID" value="PJA40868.1"/>
    <property type="molecule type" value="Genomic_DNA"/>
</dbReference>
<evidence type="ECO:0000313" key="1">
    <source>
        <dbReference type="EMBL" id="PJA40868.1"/>
    </source>
</evidence>
<dbReference type="Proteomes" id="UP000230683">
    <property type="component" value="Unassembled WGS sequence"/>
</dbReference>
<gene>
    <name evidence="1" type="ORF">CO178_01420</name>
</gene>
<comment type="caution">
    <text evidence="1">The sequence shown here is derived from an EMBL/GenBank/DDBJ whole genome shotgun (WGS) entry which is preliminary data.</text>
</comment>
<sequence>MIHEDKRNRKETIKLLFLLVQLLLVFLLSIQTLKTRGSQVPVPETSVALSTDIASEPSQVYPYYLDSKTSPNHLYELEAFNGDYNVDYYNYYQLFIRNLKTGQVSKLFSGDFRTTDWKWTPDNKIAITYNCGTGCSARKTIMPDETTSISDDINGGISKQNGWEIQYARSVAYSEIK</sequence>
<name>A0A2M7X3Z9_UNCKA</name>
<reference evidence="2" key="1">
    <citation type="submission" date="2017-09" db="EMBL/GenBank/DDBJ databases">
        <title>Depth-based differentiation of microbial function through sediment-hosted aquifers and enrichment of novel symbionts in the deep terrestrial subsurface.</title>
        <authorList>
            <person name="Probst A.J."/>
            <person name="Ladd B."/>
            <person name="Jarett J.K."/>
            <person name="Geller-Mcgrath D.E."/>
            <person name="Sieber C.M.K."/>
            <person name="Emerson J.B."/>
            <person name="Anantharaman K."/>
            <person name="Thomas B.C."/>
            <person name="Malmstrom R."/>
            <person name="Stieglmeier M."/>
            <person name="Klingl A."/>
            <person name="Woyke T."/>
            <person name="Ryan C.M."/>
            <person name="Banfield J.F."/>
        </authorList>
    </citation>
    <scope>NUCLEOTIDE SEQUENCE [LARGE SCALE GENOMIC DNA]</scope>
</reference>
<dbReference type="AlphaFoldDB" id="A0A2M7X3Z9"/>
<dbReference type="SUPFAM" id="SSF82171">
    <property type="entry name" value="DPP6 N-terminal domain-like"/>
    <property type="match status" value="1"/>
</dbReference>